<dbReference type="PRINTS" id="PR00059">
    <property type="entry name" value="RIBOSOMALL6"/>
</dbReference>
<keyword evidence="4 5" id="KW-0687">Ribonucleoprotein</keyword>
<evidence type="ECO:0000256" key="7">
    <source>
        <dbReference type="RuleBase" id="RU003870"/>
    </source>
</evidence>
<evidence type="ECO:0000256" key="1">
    <source>
        <dbReference type="ARBA" id="ARBA00022730"/>
    </source>
</evidence>
<evidence type="ECO:0000256" key="5">
    <source>
        <dbReference type="HAMAP-Rule" id="MF_01365"/>
    </source>
</evidence>
<evidence type="ECO:0000256" key="6">
    <source>
        <dbReference type="RuleBase" id="RU003869"/>
    </source>
</evidence>
<name>A0A0F3MRD6_RICFI</name>
<dbReference type="Proteomes" id="UP000033475">
    <property type="component" value="Unassembled WGS sequence"/>
</dbReference>
<dbReference type="PANTHER" id="PTHR11655">
    <property type="entry name" value="60S/50S RIBOSOMAL PROTEIN L6/L9"/>
    <property type="match status" value="1"/>
</dbReference>
<dbReference type="SMR" id="A0A0F3MRD6"/>
<comment type="caution">
    <text evidence="9">The sequence shown here is derived from an EMBL/GenBank/DDBJ whole genome shotgun (WGS) entry which is preliminary data.</text>
</comment>
<evidence type="ECO:0000256" key="2">
    <source>
        <dbReference type="ARBA" id="ARBA00022884"/>
    </source>
</evidence>
<dbReference type="GO" id="GO:0002181">
    <property type="term" value="P:cytoplasmic translation"/>
    <property type="evidence" value="ECO:0007669"/>
    <property type="project" value="TreeGrafter"/>
</dbReference>
<dbReference type="PANTHER" id="PTHR11655:SF14">
    <property type="entry name" value="LARGE RIBOSOMAL SUBUNIT PROTEIN UL6M"/>
    <property type="match status" value="1"/>
</dbReference>
<dbReference type="InterPro" id="IPR019906">
    <property type="entry name" value="Ribosomal_uL6_bac-type"/>
</dbReference>
<dbReference type="GO" id="GO:0022625">
    <property type="term" value="C:cytosolic large ribosomal subunit"/>
    <property type="evidence" value="ECO:0007669"/>
    <property type="project" value="UniProtKB-UniRule"/>
</dbReference>
<dbReference type="InterPro" id="IPR002358">
    <property type="entry name" value="Ribosomal_uL6_CS"/>
</dbReference>
<dbReference type="AlphaFoldDB" id="A0A0F3MRD6"/>
<dbReference type="Pfam" id="PF00347">
    <property type="entry name" value="Ribosomal_L6"/>
    <property type="match status" value="2"/>
</dbReference>
<evidence type="ECO:0000256" key="3">
    <source>
        <dbReference type="ARBA" id="ARBA00022980"/>
    </source>
</evidence>
<organism evidence="9 10">
    <name type="scientific">Rickettsia felis str. Pedreira</name>
    <dbReference type="NCBI Taxonomy" id="1359196"/>
    <lineage>
        <taxon>Bacteria</taxon>
        <taxon>Pseudomonadati</taxon>
        <taxon>Pseudomonadota</taxon>
        <taxon>Alphaproteobacteria</taxon>
        <taxon>Rickettsiales</taxon>
        <taxon>Rickettsiaceae</taxon>
        <taxon>Rickettsieae</taxon>
        <taxon>Rickettsia</taxon>
        <taxon>spotted fever group</taxon>
    </lineage>
</organism>
<keyword evidence="3 5" id="KW-0689">Ribosomal protein</keyword>
<keyword evidence="2 5" id="KW-0694">RNA-binding</keyword>
<dbReference type="PROSITE" id="PS00525">
    <property type="entry name" value="RIBOSOMAL_L6_1"/>
    <property type="match status" value="1"/>
</dbReference>
<dbReference type="PATRIC" id="fig|1359196.3.peg.571"/>
<evidence type="ECO:0000256" key="4">
    <source>
        <dbReference type="ARBA" id="ARBA00023274"/>
    </source>
</evidence>
<reference evidence="9 10" key="1">
    <citation type="submission" date="2015-01" db="EMBL/GenBank/DDBJ databases">
        <title>Genome Sequencing of Rickettsiales.</title>
        <authorList>
            <person name="Daugherty S.C."/>
            <person name="Su Q."/>
            <person name="Abolude K."/>
            <person name="Beier-Sexton M."/>
            <person name="Carlyon J.A."/>
            <person name="Carter R."/>
            <person name="Day N.P."/>
            <person name="Dumler S.J."/>
            <person name="Dyachenko V."/>
            <person name="Godinez A."/>
            <person name="Kurtti T.J."/>
            <person name="Lichay M."/>
            <person name="Mullins K.E."/>
            <person name="Ott S."/>
            <person name="Pappas-Brown V."/>
            <person name="Paris D.H."/>
            <person name="Patel P."/>
            <person name="Richards A.L."/>
            <person name="Sadzewicz L."/>
            <person name="Sears K."/>
            <person name="Seidman D."/>
            <person name="Sengamalay N."/>
            <person name="Stenos J."/>
            <person name="Tallon L.J."/>
            <person name="Vincent G."/>
            <person name="Fraser C.M."/>
            <person name="Munderloh U."/>
            <person name="Dunning-Hotopp J.C."/>
        </authorList>
    </citation>
    <scope>NUCLEOTIDE SEQUENCE [LARGE SCALE GENOMIC DNA]</scope>
    <source>
        <strain evidence="9 10">Pedreira</strain>
    </source>
</reference>
<evidence type="ECO:0000259" key="8">
    <source>
        <dbReference type="Pfam" id="PF00347"/>
    </source>
</evidence>
<comment type="subunit">
    <text evidence="5">Part of the 50S ribosomal subunit.</text>
</comment>
<dbReference type="GO" id="GO:0019843">
    <property type="term" value="F:rRNA binding"/>
    <property type="evidence" value="ECO:0007669"/>
    <property type="project" value="UniProtKB-UniRule"/>
</dbReference>
<dbReference type="HAMAP" id="MF_01365_B">
    <property type="entry name" value="Ribosomal_uL6_B"/>
    <property type="match status" value="1"/>
</dbReference>
<dbReference type="EMBL" id="LANQ01000001">
    <property type="protein sequence ID" value="KJV58211.1"/>
    <property type="molecule type" value="Genomic_DNA"/>
</dbReference>
<evidence type="ECO:0000313" key="10">
    <source>
        <dbReference type="Proteomes" id="UP000033475"/>
    </source>
</evidence>
<dbReference type="PIRSF" id="PIRSF002162">
    <property type="entry name" value="Ribosomal_L6"/>
    <property type="match status" value="1"/>
</dbReference>
<comment type="function">
    <text evidence="5 7">This protein binds to the 23S rRNA, and is important in its secondary structure. It is located near the subunit interface in the base of the L7/L12 stalk, and near the tRNA binding site of the peptidyltransferase center.</text>
</comment>
<dbReference type="GO" id="GO:0003735">
    <property type="term" value="F:structural constituent of ribosome"/>
    <property type="evidence" value="ECO:0007669"/>
    <property type="project" value="UniProtKB-UniRule"/>
</dbReference>
<feature type="domain" description="Large ribosomal subunit protein uL6 alpha-beta" evidence="8">
    <location>
        <begin position="91"/>
        <end position="163"/>
    </location>
</feature>
<sequence>MSRVGKLPITIPEGVKVGLNDLEVKISGPKGELSKTFKGNIAISLEENKLLVKPLAANKNARAMWGTARSIISNMVTGVKEGFKLKLEINGVGYRAMVKGKYLNLMLAKSHNTKIEIPSDIKIEVPKQNIIILEGTDKEKLGQFASIIIKQRPPEPYKGKGIKFENQFIPRKEGKKN</sequence>
<dbReference type="InterPro" id="IPR036789">
    <property type="entry name" value="Ribosomal_uL6-like_a/b-dom_sf"/>
</dbReference>
<dbReference type="NCBIfam" id="TIGR03654">
    <property type="entry name" value="L6_bact"/>
    <property type="match status" value="1"/>
</dbReference>
<keyword evidence="1 5" id="KW-0699">rRNA-binding</keyword>
<gene>
    <name evidence="5 9" type="primary">rplF</name>
    <name evidence="9" type="ORF">RFEPED_0587</name>
</gene>
<accession>A0A0F3MRD6</accession>
<dbReference type="FunFam" id="3.90.930.12:FF:000002">
    <property type="entry name" value="50S ribosomal protein L6"/>
    <property type="match status" value="1"/>
</dbReference>
<dbReference type="InterPro" id="IPR020040">
    <property type="entry name" value="Ribosomal_uL6_a/b-dom"/>
</dbReference>
<dbReference type="SUPFAM" id="SSF56053">
    <property type="entry name" value="Ribosomal protein L6"/>
    <property type="match status" value="2"/>
</dbReference>
<protein>
    <recommendedName>
        <fullName evidence="5">Large ribosomal subunit protein uL6</fullName>
    </recommendedName>
</protein>
<proteinExistence type="inferred from homology"/>
<evidence type="ECO:0000313" key="9">
    <source>
        <dbReference type="EMBL" id="KJV58211.1"/>
    </source>
</evidence>
<comment type="similarity">
    <text evidence="5 6">Belongs to the universal ribosomal protein uL6 family.</text>
</comment>
<dbReference type="InterPro" id="IPR000702">
    <property type="entry name" value="Ribosomal_uL6-like"/>
</dbReference>
<dbReference type="RefSeq" id="WP_011270642.1">
    <property type="nucleotide sequence ID" value="NZ_LANQ01000001.1"/>
</dbReference>
<dbReference type="Gene3D" id="3.90.930.12">
    <property type="entry name" value="Ribosomal protein L6, alpha-beta domain"/>
    <property type="match status" value="2"/>
</dbReference>
<feature type="domain" description="Large ribosomal subunit protein uL6 alpha-beta" evidence="8">
    <location>
        <begin position="11"/>
        <end position="82"/>
    </location>
</feature>